<evidence type="ECO:0000313" key="1">
    <source>
        <dbReference type="EMBL" id="KAK6735955.1"/>
    </source>
</evidence>
<evidence type="ECO:0000313" key="2">
    <source>
        <dbReference type="Proteomes" id="UP001303046"/>
    </source>
</evidence>
<dbReference type="EMBL" id="JAVFWL010000002">
    <property type="protein sequence ID" value="KAK6735955.1"/>
    <property type="molecule type" value="Genomic_DNA"/>
</dbReference>
<reference evidence="1 2" key="1">
    <citation type="submission" date="2023-08" db="EMBL/GenBank/DDBJ databases">
        <title>A Necator americanus chromosomal reference genome.</title>
        <authorList>
            <person name="Ilik V."/>
            <person name="Petrzelkova K.J."/>
            <person name="Pardy F."/>
            <person name="Fuh T."/>
            <person name="Niatou-Singa F.S."/>
            <person name="Gouil Q."/>
            <person name="Baker L."/>
            <person name="Ritchie M.E."/>
            <person name="Jex A.R."/>
            <person name="Gazzola D."/>
            <person name="Li H."/>
            <person name="Toshio Fujiwara R."/>
            <person name="Zhan B."/>
            <person name="Aroian R.V."/>
            <person name="Pafco B."/>
            <person name="Schwarz E.M."/>
        </authorList>
    </citation>
    <scope>NUCLEOTIDE SEQUENCE [LARGE SCALE GENOMIC DNA]</scope>
    <source>
        <strain evidence="1 2">Aroian</strain>
        <tissue evidence="1">Whole animal</tissue>
    </source>
</reference>
<keyword evidence="2" id="KW-1185">Reference proteome</keyword>
<accession>A0ABR1CCW8</accession>
<gene>
    <name evidence="1" type="primary">Necator_chrII.g6716</name>
    <name evidence="1" type="ORF">RB195_018923</name>
</gene>
<comment type="caution">
    <text evidence="1">The sequence shown here is derived from an EMBL/GenBank/DDBJ whole genome shotgun (WGS) entry which is preliminary data.</text>
</comment>
<name>A0ABR1CCW8_NECAM</name>
<protein>
    <submittedName>
        <fullName evidence="1">Uncharacterized protein</fullName>
    </submittedName>
</protein>
<organism evidence="1 2">
    <name type="scientific">Necator americanus</name>
    <name type="common">Human hookworm</name>
    <dbReference type="NCBI Taxonomy" id="51031"/>
    <lineage>
        <taxon>Eukaryota</taxon>
        <taxon>Metazoa</taxon>
        <taxon>Ecdysozoa</taxon>
        <taxon>Nematoda</taxon>
        <taxon>Chromadorea</taxon>
        <taxon>Rhabditida</taxon>
        <taxon>Rhabditina</taxon>
        <taxon>Rhabditomorpha</taxon>
        <taxon>Strongyloidea</taxon>
        <taxon>Ancylostomatidae</taxon>
        <taxon>Bunostominae</taxon>
        <taxon>Necator</taxon>
    </lineage>
</organism>
<proteinExistence type="predicted"/>
<sequence length="91" mass="10338">MQKDLPKTRIVRSLRLNIAPGFSSAEAILKDLHQAAEKDAATAEELSKREEEWKRITPYITWQGGLYKTLIRPVKHSVVDADTDEGEEMSK</sequence>
<dbReference type="Proteomes" id="UP001303046">
    <property type="component" value="Unassembled WGS sequence"/>
</dbReference>